<comment type="caution">
    <text evidence="6">The sequence shown here is derived from an EMBL/GenBank/DDBJ whole genome shotgun (WGS) entry which is preliminary data.</text>
</comment>
<evidence type="ECO:0000256" key="3">
    <source>
        <dbReference type="SAM" id="MobiDB-lite"/>
    </source>
</evidence>
<proteinExistence type="predicted"/>
<evidence type="ECO:0000313" key="6">
    <source>
        <dbReference type="EMBL" id="KAK7205980.1"/>
    </source>
</evidence>
<reference evidence="6 7" key="1">
    <citation type="submission" date="2024-03" db="EMBL/GenBank/DDBJ databases">
        <title>Genome-scale model development and genomic sequencing of the oleaginous clade Lipomyces.</title>
        <authorList>
            <consortium name="Lawrence Berkeley National Laboratory"/>
            <person name="Czajka J.J."/>
            <person name="Han Y."/>
            <person name="Kim J."/>
            <person name="Mondo S.J."/>
            <person name="Hofstad B.A."/>
            <person name="Robles A."/>
            <person name="Haridas S."/>
            <person name="Riley R."/>
            <person name="LaButti K."/>
            <person name="Pangilinan J."/>
            <person name="Andreopoulos W."/>
            <person name="Lipzen A."/>
            <person name="Yan J."/>
            <person name="Wang M."/>
            <person name="Ng V."/>
            <person name="Grigoriev I.V."/>
            <person name="Spatafora J.W."/>
            <person name="Magnuson J.K."/>
            <person name="Baker S.E."/>
            <person name="Pomraning K.R."/>
        </authorList>
    </citation>
    <scope>NUCLEOTIDE SEQUENCE [LARGE SCALE GENOMIC DNA]</scope>
    <source>
        <strain evidence="6 7">Phaff 52-87</strain>
    </source>
</reference>
<dbReference type="InterPro" id="IPR029060">
    <property type="entry name" value="PIN-like_dom_sf"/>
</dbReference>
<dbReference type="Gene3D" id="1.10.150.20">
    <property type="entry name" value="5' to 3' exonuclease, C-terminal subdomain"/>
    <property type="match status" value="1"/>
</dbReference>
<dbReference type="InterPro" id="IPR006084">
    <property type="entry name" value="XPG/Rad2"/>
</dbReference>
<feature type="region of interest" description="Disordered" evidence="3">
    <location>
        <begin position="498"/>
        <end position="519"/>
    </location>
</feature>
<dbReference type="InterPro" id="IPR006085">
    <property type="entry name" value="XPG_DNA_repair_N"/>
</dbReference>
<dbReference type="RefSeq" id="XP_064769013.1">
    <property type="nucleotide sequence ID" value="XM_064912471.1"/>
</dbReference>
<sequence length="539" mass="60772">MGVKNLWDVFQENGEEVCISQLNEECLRKHKRKLRLAVDADLWRYHNRYRTSTSGSRASQKAQEQRTCFLRLNSLLKAHVDAVFVFDGPQKPEFKRNKRVPITNPMDFRWMKNLISDFGFTWIQAPGEAEAQCALLEMKGLVDFVLTDDVDALMFGCRNLLRSSSNSGLGSKESPAALFATAFRISPNDSRYLTRPGIVLTAMMSGADYCPEGVKGCGIKTAKEIAKAGYGEKLIACDWLPLKLQDWKAELERNLRNNENNEFSNKHKAIVFDESFPSRDLFESYMNPAVALPTEPIEWGKKPIIINLHQFSSSCMNYTLQQFVSCLAPAIAIGQLAGGNTSIVKIHGTRVHDRLQLTEVRTSMYYCQVMAAVVDSEKSNMISELESEDQPRKLWVAEYIFMQSESGKGVLEDYRSSLFEATKTRKSKRLPEQKTNLDMLWKGKAGKSNSEERNKTCKENIKPRTKEIVEKTRTETKPLSLPSALSFCEMPSTPGSIINLSSSPSLSSSPPSHSQHIISTPISPLRPVFRRVIDLSDDD</sequence>
<dbReference type="PANTHER" id="PTHR11081:SF75">
    <property type="entry name" value="ENDONUCLEASE, PUTATIVE (AFU_ORTHOLOGUE AFUA_3G13260)-RELATED"/>
    <property type="match status" value="1"/>
</dbReference>
<dbReference type="CDD" id="cd09870">
    <property type="entry name" value="PIN_YEN1"/>
    <property type="match status" value="1"/>
</dbReference>
<gene>
    <name evidence="6" type="ORF">BZA70DRAFT_277557</name>
</gene>
<accession>A0ABR1F827</accession>
<evidence type="ECO:0000259" key="5">
    <source>
        <dbReference type="SMART" id="SM00485"/>
    </source>
</evidence>
<dbReference type="PANTHER" id="PTHR11081">
    <property type="entry name" value="FLAP ENDONUCLEASE FAMILY MEMBER"/>
    <property type="match status" value="1"/>
</dbReference>
<keyword evidence="1" id="KW-0540">Nuclease</keyword>
<keyword evidence="2" id="KW-0378">Hydrolase</keyword>
<protein>
    <submittedName>
        <fullName evidence="6">PIN domain-like protein</fullName>
    </submittedName>
</protein>
<name>A0ABR1F827_9ASCO</name>
<dbReference type="SMART" id="SM00485">
    <property type="entry name" value="XPGN"/>
    <property type="match status" value="1"/>
</dbReference>
<feature type="domain" description="XPG-I" evidence="4">
    <location>
        <begin position="116"/>
        <end position="185"/>
    </location>
</feature>
<dbReference type="Proteomes" id="UP001498771">
    <property type="component" value="Unassembled WGS sequence"/>
</dbReference>
<dbReference type="Pfam" id="PF00752">
    <property type="entry name" value="XPG_N"/>
    <property type="match status" value="1"/>
</dbReference>
<feature type="domain" description="XPG N-terminal" evidence="5">
    <location>
        <begin position="1"/>
        <end position="106"/>
    </location>
</feature>
<keyword evidence="7" id="KW-1185">Reference proteome</keyword>
<dbReference type="EMBL" id="JBBJBU010000004">
    <property type="protein sequence ID" value="KAK7205980.1"/>
    <property type="molecule type" value="Genomic_DNA"/>
</dbReference>
<dbReference type="Pfam" id="PF00867">
    <property type="entry name" value="XPG_I"/>
    <property type="match status" value="1"/>
</dbReference>
<evidence type="ECO:0000313" key="7">
    <source>
        <dbReference type="Proteomes" id="UP001498771"/>
    </source>
</evidence>
<dbReference type="PRINTS" id="PR00853">
    <property type="entry name" value="XPGRADSUPER"/>
</dbReference>
<organism evidence="6 7">
    <name type="scientific">Myxozyma melibiosi</name>
    <dbReference type="NCBI Taxonomy" id="54550"/>
    <lineage>
        <taxon>Eukaryota</taxon>
        <taxon>Fungi</taxon>
        <taxon>Dikarya</taxon>
        <taxon>Ascomycota</taxon>
        <taxon>Saccharomycotina</taxon>
        <taxon>Lipomycetes</taxon>
        <taxon>Lipomycetales</taxon>
        <taxon>Lipomycetaceae</taxon>
        <taxon>Myxozyma</taxon>
    </lineage>
</organism>
<evidence type="ECO:0000259" key="4">
    <source>
        <dbReference type="SMART" id="SM00484"/>
    </source>
</evidence>
<dbReference type="Gene3D" id="3.40.50.1010">
    <property type="entry name" value="5'-nuclease"/>
    <property type="match status" value="2"/>
</dbReference>
<dbReference type="SUPFAM" id="SSF88723">
    <property type="entry name" value="PIN domain-like"/>
    <property type="match status" value="1"/>
</dbReference>
<dbReference type="InterPro" id="IPR036279">
    <property type="entry name" value="5-3_exonuclease_C_sf"/>
</dbReference>
<evidence type="ECO:0000256" key="1">
    <source>
        <dbReference type="ARBA" id="ARBA00022722"/>
    </source>
</evidence>
<dbReference type="SMART" id="SM00484">
    <property type="entry name" value="XPGI"/>
    <property type="match status" value="1"/>
</dbReference>
<evidence type="ECO:0000256" key="2">
    <source>
        <dbReference type="ARBA" id="ARBA00022801"/>
    </source>
</evidence>
<dbReference type="SUPFAM" id="SSF47807">
    <property type="entry name" value="5' to 3' exonuclease, C-terminal subdomain"/>
    <property type="match status" value="1"/>
</dbReference>
<dbReference type="InterPro" id="IPR006086">
    <property type="entry name" value="XPG-I_dom"/>
</dbReference>
<dbReference type="GeneID" id="90037983"/>